<reference evidence="2" key="1">
    <citation type="submission" date="2020-08" db="EMBL/GenBank/DDBJ databases">
        <title>Lewinella bacteria from marine environments.</title>
        <authorList>
            <person name="Zhong Y."/>
        </authorList>
    </citation>
    <scope>NUCLEOTIDE SEQUENCE</scope>
    <source>
        <strain evidence="2">KCTC 42187</strain>
    </source>
</reference>
<dbReference type="SUPFAM" id="SSF51703">
    <property type="entry name" value="Cobalamin (vitamin B12)-dependent enzymes"/>
    <property type="match status" value="1"/>
</dbReference>
<dbReference type="PANTHER" id="PTHR48101">
    <property type="entry name" value="METHYLMALONYL-COA MUTASE, MITOCHONDRIAL-RELATED"/>
    <property type="match status" value="1"/>
</dbReference>
<evidence type="ECO:0000313" key="2">
    <source>
        <dbReference type="EMBL" id="MBC6994433.1"/>
    </source>
</evidence>
<gene>
    <name evidence="2" type="ORF">H9S92_09675</name>
</gene>
<dbReference type="Proteomes" id="UP000650081">
    <property type="component" value="Unassembled WGS sequence"/>
</dbReference>
<dbReference type="Pfam" id="PF01642">
    <property type="entry name" value="MM_CoA_mutase"/>
    <property type="match status" value="1"/>
</dbReference>
<keyword evidence="3" id="KW-1185">Reference proteome</keyword>
<accession>A0A923PHW4</accession>
<dbReference type="RefSeq" id="WP_187466507.1">
    <property type="nucleotide sequence ID" value="NZ_JACSIT010000098.1"/>
</dbReference>
<evidence type="ECO:0000313" key="3">
    <source>
        <dbReference type="Proteomes" id="UP000650081"/>
    </source>
</evidence>
<dbReference type="EMBL" id="JACSIT010000098">
    <property type="protein sequence ID" value="MBC6994433.1"/>
    <property type="molecule type" value="Genomic_DNA"/>
</dbReference>
<dbReference type="AlphaFoldDB" id="A0A923PHW4"/>
<dbReference type="InterPro" id="IPR006099">
    <property type="entry name" value="MeMalonylCoA_mutase_a/b_cat"/>
</dbReference>
<dbReference type="Gene3D" id="3.20.20.240">
    <property type="entry name" value="Methylmalonyl-CoA mutase"/>
    <property type="match status" value="1"/>
</dbReference>
<dbReference type="InterPro" id="IPR016176">
    <property type="entry name" value="Cbl-dep_enz_cat"/>
</dbReference>
<name>A0A923PHW4_9BACT</name>
<sequence length="379" mass="41278">MPSTDQPLSYPSAGHEDWLSRVNDRTDGLTIEARDRQAFAAFRGLPEPVAEPAAADQRRWQAGAYVDSGSNEAINAYAKEELAGGAEALLFRLYRQPRLADLDTILQDIPANGVSLHCSLRYPGQDPAELFRDLVHYLRKEQYDLAAIEGSVDFDPLLDWSEPPFPPLIRLLYFVARWMPGFRVLQVNAAGFNNGIGQADAELALAIAKGTEYLRQLEARRYPAALAVRHLKFAFTVGTSLYGDIAKLRAFRTLWAEALAGMGIESAGTTLVSAHSDMDTMTGDREANQRNLTFQALAAIHGGADLVFLAPAEGMDRPPSPEGRQIALSILQKLRPADAAMLPLDEAYLSTLTEALTTATRGKLANIAAQGGFAHATEI</sequence>
<organism evidence="2 3">
    <name type="scientific">Neolewinella lacunae</name>
    <dbReference type="NCBI Taxonomy" id="1517758"/>
    <lineage>
        <taxon>Bacteria</taxon>
        <taxon>Pseudomonadati</taxon>
        <taxon>Bacteroidota</taxon>
        <taxon>Saprospiria</taxon>
        <taxon>Saprospirales</taxon>
        <taxon>Lewinellaceae</taxon>
        <taxon>Neolewinella</taxon>
    </lineage>
</organism>
<proteinExistence type="predicted"/>
<feature type="domain" description="Methylmalonyl-CoA mutase alpha/beta chain catalytic" evidence="1">
    <location>
        <begin position="99"/>
        <end position="378"/>
    </location>
</feature>
<evidence type="ECO:0000259" key="1">
    <source>
        <dbReference type="Pfam" id="PF01642"/>
    </source>
</evidence>
<dbReference type="GO" id="GO:0016866">
    <property type="term" value="F:intramolecular transferase activity"/>
    <property type="evidence" value="ECO:0007669"/>
    <property type="project" value="InterPro"/>
</dbReference>
<dbReference type="GO" id="GO:0031419">
    <property type="term" value="F:cobalamin binding"/>
    <property type="evidence" value="ECO:0007669"/>
    <property type="project" value="InterPro"/>
</dbReference>
<protein>
    <recommendedName>
        <fullName evidence="1">Methylmalonyl-CoA mutase alpha/beta chain catalytic domain-containing protein</fullName>
    </recommendedName>
</protein>
<comment type="caution">
    <text evidence="2">The sequence shown here is derived from an EMBL/GenBank/DDBJ whole genome shotgun (WGS) entry which is preliminary data.</text>
</comment>